<evidence type="ECO:0000313" key="3">
    <source>
        <dbReference type="Proteomes" id="UP000275281"/>
    </source>
</evidence>
<accession>A0A3N5Y0X2</accession>
<feature type="domain" description="Putative DNA-binding" evidence="1">
    <location>
        <begin position="20"/>
        <end position="100"/>
    </location>
</feature>
<dbReference type="OrthoDB" id="4146344at2"/>
<evidence type="ECO:0000313" key="2">
    <source>
        <dbReference type="EMBL" id="RPJ66563.1"/>
    </source>
</evidence>
<name>A0A3N5Y0X2_9ALTE</name>
<gene>
    <name evidence="2" type="ORF">DRW07_10785</name>
</gene>
<dbReference type="Proteomes" id="UP000275281">
    <property type="component" value="Unassembled WGS sequence"/>
</dbReference>
<dbReference type="InterPro" id="IPR018640">
    <property type="entry name" value="DUF2063"/>
</dbReference>
<protein>
    <submittedName>
        <fullName evidence="2">DUF2063 domain-containing protein</fullName>
    </submittedName>
</protein>
<dbReference type="AlphaFoldDB" id="A0A3N5Y0X2"/>
<keyword evidence="3" id="KW-1185">Reference proteome</keyword>
<reference evidence="2 3" key="1">
    <citation type="submission" date="2018-11" db="EMBL/GenBank/DDBJ databases">
        <authorList>
            <person name="Ye M.-Q."/>
            <person name="Du Z.-J."/>
        </authorList>
    </citation>
    <scope>NUCLEOTIDE SEQUENCE [LARGE SCALE GENOMIC DNA]</scope>
    <source>
        <strain evidence="2 3">U0105</strain>
    </source>
</reference>
<comment type="caution">
    <text evidence="2">The sequence shown here is derived from an EMBL/GenBank/DDBJ whole genome shotgun (WGS) entry which is preliminary data.</text>
</comment>
<dbReference type="Pfam" id="PF09836">
    <property type="entry name" value="DUF2063"/>
    <property type="match status" value="1"/>
</dbReference>
<sequence length="262" mass="29700">MRGIQVKKRTIQNTSSDTNYQQFLLNEIFSFSQSTALQKNALSIYQNNLLMTALRSLSISYPVIESMVGEHALYVLTRRLLDMDKPASGDWAEWGDKLATCLFNSELYESYPYLPDIANLEWAFHIASRSEVLSFDGDSLQRLSKSDLEDIYCILSSSVSLLPSAYPQHQIWQAHRVVDSGQLPDKSVLKAIMSNIDKAEHCIAYQHNGVAKVEVLTEEKLNWMLGMQEGISVASLLDLYPTFNFASWLSEAISKSWLTRLD</sequence>
<organism evidence="2 3">
    <name type="scientific">Alteromonas sediminis</name>
    <dbReference type="NCBI Taxonomy" id="2259342"/>
    <lineage>
        <taxon>Bacteria</taxon>
        <taxon>Pseudomonadati</taxon>
        <taxon>Pseudomonadota</taxon>
        <taxon>Gammaproteobacteria</taxon>
        <taxon>Alteromonadales</taxon>
        <taxon>Alteromonadaceae</taxon>
        <taxon>Alteromonas/Salinimonas group</taxon>
        <taxon>Alteromonas</taxon>
    </lineage>
</organism>
<evidence type="ECO:0000259" key="1">
    <source>
        <dbReference type="Pfam" id="PF09836"/>
    </source>
</evidence>
<proteinExistence type="predicted"/>
<dbReference type="EMBL" id="RPOK01000003">
    <property type="protein sequence ID" value="RPJ66563.1"/>
    <property type="molecule type" value="Genomic_DNA"/>
</dbReference>